<evidence type="ECO:0000313" key="3">
    <source>
        <dbReference type="EMBL" id="HEF65021.1"/>
    </source>
</evidence>
<dbReference type="InterPro" id="IPR043129">
    <property type="entry name" value="ATPase_NBD"/>
</dbReference>
<protein>
    <submittedName>
        <fullName evidence="3">Methylhydantoinase</fullName>
    </submittedName>
</protein>
<evidence type="ECO:0000259" key="2">
    <source>
        <dbReference type="Pfam" id="PF05378"/>
    </source>
</evidence>
<dbReference type="InterPro" id="IPR008040">
    <property type="entry name" value="Hydant_A_N"/>
</dbReference>
<dbReference type="PANTHER" id="PTHR11365:SF23">
    <property type="entry name" value="HYPOTHETICAL 5-OXOPROLINASE (EUROFUNG)-RELATED"/>
    <property type="match status" value="1"/>
</dbReference>
<dbReference type="Pfam" id="PF01968">
    <property type="entry name" value="Hydantoinase_A"/>
    <property type="match status" value="1"/>
</dbReference>
<sequence length="684" mass="72543">MIRIGIDVGGTFTKAVALHQETGELLTHVTVPTTHRAKHGVAAGAVQALQTLIDQAGIPPETIRVVTLSTTQAVNALLEGDVVPVGILAIGPRAERRQTQQRTRLEQIELAPGRTLTLHYTYLDREAASPDTVRATLETLHRSGVGAVAISAAYAVEDPEPERLALAIAGELGLPATAGHQLTGLYGLEVRTVTAAINASILPRMRETTQWVRAALREAGILAPAMILTGDLSVAPIDQLAELPAASMLSGPAASVAGALRGHPTVDALFVEVGGTSTNLGVIRDGRPALRYVRIMQHPTCLRSVDVHVAGLGGGSLIRVERGRIIGIGPRSAHIAGLPYVSFTSDLEPPFMITTIAPQPGDTPDYVVVRDRNGRTAALTLTDAANALGLLAPHDYAFGDRERARAAFQPLADLLGRTVDETAREVLVRAVDTLVPLARELIQDYELREPQLIGLGGGAGVLAPALAQRLQLPLMIAQHAEVMASIGAATTPLNVIEEVHIRSGSELLAAIERVERRLVALGADRRSVQVVVEPIPERQASRIRATAFQEPSTSSTEIRISRAEALELAAQALGVPSHCVELQFENAFYRVFTAVVRSGIGPFRRERRPLVVVDSTGTICFRAADGWCRALRSAAELSLSAPTGGCACAIVGSRCLLFDRALTVQAPADADEPGCLLIGHPVRV</sequence>
<gene>
    <name evidence="3" type="ORF">ENP47_05425</name>
</gene>
<dbReference type="InterPro" id="IPR002821">
    <property type="entry name" value="Hydantoinase_A"/>
</dbReference>
<dbReference type="AlphaFoldDB" id="A0A7C2B728"/>
<dbReference type="GO" id="GO:0005829">
    <property type="term" value="C:cytosol"/>
    <property type="evidence" value="ECO:0007669"/>
    <property type="project" value="TreeGrafter"/>
</dbReference>
<accession>A0A7C2B728</accession>
<evidence type="ECO:0000259" key="1">
    <source>
        <dbReference type="Pfam" id="PF01968"/>
    </source>
</evidence>
<feature type="domain" description="Hydantoinase/oxoprolinase N-terminal" evidence="2">
    <location>
        <begin position="3"/>
        <end position="171"/>
    </location>
</feature>
<comment type="caution">
    <text evidence="3">The sequence shown here is derived from an EMBL/GenBank/DDBJ whole genome shotgun (WGS) entry which is preliminary data.</text>
</comment>
<dbReference type="InterPro" id="IPR045079">
    <property type="entry name" value="Oxoprolinase-like"/>
</dbReference>
<dbReference type="PANTHER" id="PTHR11365">
    <property type="entry name" value="5-OXOPROLINASE RELATED"/>
    <property type="match status" value="1"/>
</dbReference>
<dbReference type="Gene3D" id="3.30.420.40">
    <property type="match status" value="1"/>
</dbReference>
<dbReference type="GO" id="GO:0006749">
    <property type="term" value="P:glutathione metabolic process"/>
    <property type="evidence" value="ECO:0007669"/>
    <property type="project" value="TreeGrafter"/>
</dbReference>
<feature type="domain" description="Hydantoinase A/oxoprolinase" evidence="1">
    <location>
        <begin position="191"/>
        <end position="490"/>
    </location>
</feature>
<dbReference type="SUPFAM" id="SSF53067">
    <property type="entry name" value="Actin-like ATPase domain"/>
    <property type="match status" value="1"/>
</dbReference>
<organism evidence="3">
    <name type="scientific">Thermomicrobium roseum</name>
    <dbReference type="NCBI Taxonomy" id="500"/>
    <lineage>
        <taxon>Bacteria</taxon>
        <taxon>Pseudomonadati</taxon>
        <taxon>Thermomicrobiota</taxon>
        <taxon>Thermomicrobia</taxon>
        <taxon>Thermomicrobiales</taxon>
        <taxon>Thermomicrobiaceae</taxon>
        <taxon>Thermomicrobium</taxon>
    </lineage>
</organism>
<reference evidence="3" key="1">
    <citation type="journal article" date="2020" name="mSystems">
        <title>Genome- and Community-Level Interaction Insights into Carbon Utilization and Element Cycling Functions of Hydrothermarchaeota in Hydrothermal Sediment.</title>
        <authorList>
            <person name="Zhou Z."/>
            <person name="Liu Y."/>
            <person name="Xu W."/>
            <person name="Pan J."/>
            <person name="Luo Z.H."/>
            <person name="Li M."/>
        </authorList>
    </citation>
    <scope>NUCLEOTIDE SEQUENCE [LARGE SCALE GENOMIC DNA]</scope>
    <source>
        <strain evidence="3">SpSt-222</strain>
    </source>
</reference>
<dbReference type="Pfam" id="PF05378">
    <property type="entry name" value="Hydant_A_N"/>
    <property type="match status" value="1"/>
</dbReference>
<proteinExistence type="predicted"/>
<dbReference type="GO" id="GO:0017168">
    <property type="term" value="F:5-oxoprolinase (ATP-hydrolyzing) activity"/>
    <property type="evidence" value="ECO:0007669"/>
    <property type="project" value="TreeGrafter"/>
</dbReference>
<name>A0A7C2B728_THERO</name>
<dbReference type="EMBL" id="DSJL01000010">
    <property type="protein sequence ID" value="HEF65021.1"/>
    <property type="molecule type" value="Genomic_DNA"/>
</dbReference>